<reference evidence="1 2" key="1">
    <citation type="journal article" date="2022" name="New Phytol.">
        <title>Ecological generalism drives hyperdiversity of secondary metabolite gene clusters in xylarialean endophytes.</title>
        <authorList>
            <person name="Franco M.E.E."/>
            <person name="Wisecaver J.H."/>
            <person name="Arnold A.E."/>
            <person name="Ju Y.M."/>
            <person name="Slot J.C."/>
            <person name="Ahrendt S."/>
            <person name="Moore L.P."/>
            <person name="Eastman K.E."/>
            <person name="Scott K."/>
            <person name="Konkel Z."/>
            <person name="Mondo S.J."/>
            <person name="Kuo A."/>
            <person name="Hayes R.D."/>
            <person name="Haridas S."/>
            <person name="Andreopoulos B."/>
            <person name="Riley R."/>
            <person name="LaButti K."/>
            <person name="Pangilinan J."/>
            <person name="Lipzen A."/>
            <person name="Amirebrahimi M."/>
            <person name="Yan J."/>
            <person name="Adam C."/>
            <person name="Keymanesh K."/>
            <person name="Ng V."/>
            <person name="Louie K."/>
            <person name="Northen T."/>
            <person name="Drula E."/>
            <person name="Henrissat B."/>
            <person name="Hsieh H.M."/>
            <person name="Youens-Clark K."/>
            <person name="Lutzoni F."/>
            <person name="Miadlikowska J."/>
            <person name="Eastwood D.C."/>
            <person name="Hamelin R.C."/>
            <person name="Grigoriev I.V."/>
            <person name="U'Ren J.M."/>
        </authorList>
    </citation>
    <scope>NUCLEOTIDE SEQUENCE [LARGE SCALE GENOMIC DNA]</scope>
    <source>
        <strain evidence="1 2">CBS 119005</strain>
    </source>
</reference>
<dbReference type="Proteomes" id="UP001497700">
    <property type="component" value="Unassembled WGS sequence"/>
</dbReference>
<evidence type="ECO:0000313" key="1">
    <source>
        <dbReference type="EMBL" id="KAI4867170.1"/>
    </source>
</evidence>
<gene>
    <name evidence="1" type="ORF">F4820DRAFT_225661</name>
</gene>
<comment type="caution">
    <text evidence="1">The sequence shown here is derived from an EMBL/GenBank/DDBJ whole genome shotgun (WGS) entry which is preliminary data.</text>
</comment>
<sequence length="201" mass="22529">MTDRRQARNVSCQIITFYTKGVTFLAHIKAFPWQPSQAPLYHTTPTSLCFKTHYTLYYRLSHENLLVHPSERPFIVEWSGFFSSAIVTAARLRQWIYSTMNSSPTRLHSRQHNNCCVAMYSQSGQAHVTIHGENAVSHIALSLHSAISTFSPPVVPSTRYLSNLTGSSICIVLNDIVGGTAPPPIRQRHWQTGYPSSVGLN</sequence>
<accession>A0ACB9Z846</accession>
<name>A0ACB9Z846_9PEZI</name>
<organism evidence="1 2">
    <name type="scientific">Hypoxylon rubiginosum</name>
    <dbReference type="NCBI Taxonomy" id="110542"/>
    <lineage>
        <taxon>Eukaryota</taxon>
        <taxon>Fungi</taxon>
        <taxon>Dikarya</taxon>
        <taxon>Ascomycota</taxon>
        <taxon>Pezizomycotina</taxon>
        <taxon>Sordariomycetes</taxon>
        <taxon>Xylariomycetidae</taxon>
        <taxon>Xylariales</taxon>
        <taxon>Hypoxylaceae</taxon>
        <taxon>Hypoxylon</taxon>
    </lineage>
</organism>
<proteinExistence type="predicted"/>
<protein>
    <submittedName>
        <fullName evidence="1">Uncharacterized protein</fullName>
    </submittedName>
</protein>
<keyword evidence="2" id="KW-1185">Reference proteome</keyword>
<evidence type="ECO:0000313" key="2">
    <source>
        <dbReference type="Proteomes" id="UP001497700"/>
    </source>
</evidence>
<dbReference type="EMBL" id="MU393450">
    <property type="protein sequence ID" value="KAI4867170.1"/>
    <property type="molecule type" value="Genomic_DNA"/>
</dbReference>